<organism evidence="1 2">
    <name type="scientific">Corynebacterium choanae</name>
    <dbReference type="NCBI Taxonomy" id="1862358"/>
    <lineage>
        <taxon>Bacteria</taxon>
        <taxon>Bacillati</taxon>
        <taxon>Actinomycetota</taxon>
        <taxon>Actinomycetes</taxon>
        <taxon>Mycobacteriales</taxon>
        <taxon>Corynebacteriaceae</taxon>
        <taxon>Corynebacterium</taxon>
    </lineage>
</organism>
<reference evidence="1 2" key="1">
    <citation type="submission" date="2018-11" db="EMBL/GenBank/DDBJ databases">
        <authorList>
            <person name="Kleinhagauer T."/>
            <person name="Glaeser S.P."/>
            <person name="Spergser J."/>
            <person name="Ruckert C."/>
            <person name="Kaempfer P."/>
            <person name="Busse H.-J."/>
        </authorList>
    </citation>
    <scope>NUCLEOTIDE SEQUENCE [LARGE SCALE GENOMIC DNA]</scope>
    <source>
        <strain evidence="1 2">200CH</strain>
    </source>
</reference>
<name>A0A3G6J4E1_9CORY</name>
<gene>
    <name evidence="1" type="ORF">CCHOA_02640</name>
</gene>
<dbReference type="EMBL" id="CP033896">
    <property type="protein sequence ID" value="AZA12945.1"/>
    <property type="molecule type" value="Genomic_DNA"/>
</dbReference>
<accession>A0A3G6J4E1</accession>
<dbReference type="Proteomes" id="UP000269019">
    <property type="component" value="Chromosome"/>
</dbReference>
<evidence type="ECO:0000313" key="2">
    <source>
        <dbReference type="Proteomes" id="UP000269019"/>
    </source>
</evidence>
<evidence type="ECO:0000313" key="1">
    <source>
        <dbReference type="EMBL" id="AZA12945.1"/>
    </source>
</evidence>
<proteinExistence type="predicted"/>
<dbReference type="AlphaFoldDB" id="A0A3G6J4E1"/>
<dbReference type="KEGG" id="ccho:CCHOA_02640"/>
<sequence precursor="true">MPMSILQSILVFSLSGCLSLSTCSTESESTDADRLKSAIETSSELTLNEVLSKKVKDAYVFCQYNNWEDGVARGFSRKQFYSINNNVHRWETYTALGLIPDDGSSPEVVWFAPDEISACPPGSNVALTHLTGDDRITVTAEPVEFADGRAPLVRMLHYPTATTTNKQ</sequence>
<protein>
    <submittedName>
        <fullName evidence="1">Uncharacterized protein</fullName>
    </submittedName>
</protein>
<keyword evidence="2" id="KW-1185">Reference proteome</keyword>